<sequence>MYVSRAVESIRADPIEGESVALALTTTDDADPETVAAAVEDRGGTVERHLQFDDLAVSVPHDRVDAICDIDGLAAVETTDAIAITTTEATDEDVEFDG</sequence>
<keyword evidence="3" id="KW-1185">Reference proteome</keyword>
<evidence type="ECO:0000259" key="1">
    <source>
        <dbReference type="Pfam" id="PF26036"/>
    </source>
</evidence>
<dbReference type="InterPro" id="IPR058957">
    <property type="entry name" value="Peptidase_inhib_put_dom"/>
</dbReference>
<feature type="domain" description="Putative peptidase inhibitor" evidence="1">
    <location>
        <begin position="1"/>
        <end position="83"/>
    </location>
</feature>
<name>A0A830GSP4_9EURY</name>
<dbReference type="EMBL" id="BMOU01000007">
    <property type="protein sequence ID" value="GGO03014.1"/>
    <property type="molecule type" value="Genomic_DNA"/>
</dbReference>
<protein>
    <recommendedName>
        <fullName evidence="1">Putative peptidase inhibitor domain-containing protein</fullName>
    </recommendedName>
</protein>
<comment type="caution">
    <text evidence="2">The sequence shown here is derived from an EMBL/GenBank/DDBJ whole genome shotgun (WGS) entry which is preliminary data.</text>
</comment>
<dbReference type="Proteomes" id="UP000605784">
    <property type="component" value="Unassembled WGS sequence"/>
</dbReference>
<gene>
    <name evidence="2" type="ORF">GCM10009030_38230</name>
</gene>
<organism evidence="2 3">
    <name type="scientific">Haloarcula pellucida</name>
    <dbReference type="NCBI Taxonomy" id="1427151"/>
    <lineage>
        <taxon>Archaea</taxon>
        <taxon>Methanobacteriati</taxon>
        <taxon>Methanobacteriota</taxon>
        <taxon>Stenosarchaea group</taxon>
        <taxon>Halobacteria</taxon>
        <taxon>Halobacteriales</taxon>
        <taxon>Haloarculaceae</taxon>
        <taxon>Haloarcula</taxon>
    </lineage>
</organism>
<dbReference type="Pfam" id="PF26036">
    <property type="entry name" value="Peptidase_inhib_put"/>
    <property type="match status" value="1"/>
</dbReference>
<dbReference type="AlphaFoldDB" id="A0A830GSP4"/>
<evidence type="ECO:0000313" key="2">
    <source>
        <dbReference type="EMBL" id="GGO03014.1"/>
    </source>
</evidence>
<accession>A0A830GSP4</accession>
<dbReference type="RefSeq" id="WP_166967339.1">
    <property type="nucleotide sequence ID" value="NZ_BMOU01000007.1"/>
</dbReference>
<reference evidence="2" key="2">
    <citation type="submission" date="2020-09" db="EMBL/GenBank/DDBJ databases">
        <authorList>
            <person name="Sun Q."/>
            <person name="Ohkuma M."/>
        </authorList>
    </citation>
    <scope>NUCLEOTIDE SEQUENCE</scope>
    <source>
        <strain evidence="2">JCM 17820</strain>
    </source>
</reference>
<evidence type="ECO:0000313" key="3">
    <source>
        <dbReference type="Proteomes" id="UP000605784"/>
    </source>
</evidence>
<proteinExistence type="predicted"/>
<reference evidence="2" key="1">
    <citation type="journal article" date="2014" name="Int. J. Syst. Evol. Microbiol.">
        <title>Complete genome sequence of Corynebacterium casei LMG S-19264T (=DSM 44701T), isolated from a smear-ripened cheese.</title>
        <authorList>
            <consortium name="US DOE Joint Genome Institute (JGI-PGF)"/>
            <person name="Walter F."/>
            <person name="Albersmeier A."/>
            <person name="Kalinowski J."/>
            <person name="Ruckert C."/>
        </authorList>
    </citation>
    <scope>NUCLEOTIDE SEQUENCE</scope>
    <source>
        <strain evidence="2">JCM 17820</strain>
    </source>
</reference>
<dbReference type="GeneID" id="44855449"/>